<feature type="compositionally biased region" description="Polar residues" evidence="1">
    <location>
        <begin position="861"/>
        <end position="883"/>
    </location>
</feature>
<reference evidence="2 3" key="1">
    <citation type="submission" date="2017-12" db="EMBL/GenBank/DDBJ databases">
        <title>Comparative genomics of Botrytis spp.</title>
        <authorList>
            <person name="Valero-Jimenez C.A."/>
            <person name="Tapia P."/>
            <person name="Veloso J."/>
            <person name="Silva-Moreno E."/>
            <person name="Staats M."/>
            <person name="Valdes J.H."/>
            <person name="Van Kan J.A.L."/>
        </authorList>
    </citation>
    <scope>NUCLEOTIDE SEQUENCE [LARGE SCALE GENOMIC DNA]</scope>
    <source>
        <strain evidence="2 3">MUCL435</strain>
    </source>
</reference>
<name>A0A4S8R8R9_9HELO</name>
<evidence type="ECO:0000256" key="1">
    <source>
        <dbReference type="SAM" id="MobiDB-lite"/>
    </source>
</evidence>
<proteinExistence type="predicted"/>
<evidence type="ECO:0000313" key="3">
    <source>
        <dbReference type="Proteomes" id="UP000308671"/>
    </source>
</evidence>
<feature type="region of interest" description="Disordered" evidence="1">
    <location>
        <begin position="854"/>
        <end position="963"/>
    </location>
</feature>
<dbReference type="OrthoDB" id="10388458at2759"/>
<keyword evidence="3" id="KW-1185">Reference proteome</keyword>
<comment type="caution">
    <text evidence="2">The sequence shown here is derived from an EMBL/GenBank/DDBJ whole genome shotgun (WGS) entry which is preliminary data.</text>
</comment>
<protein>
    <submittedName>
        <fullName evidence="2">Uncharacterized protein</fullName>
    </submittedName>
</protein>
<dbReference type="AlphaFoldDB" id="A0A4S8R8R9"/>
<organism evidence="2 3">
    <name type="scientific">Botrytis galanthina</name>
    <dbReference type="NCBI Taxonomy" id="278940"/>
    <lineage>
        <taxon>Eukaryota</taxon>
        <taxon>Fungi</taxon>
        <taxon>Dikarya</taxon>
        <taxon>Ascomycota</taxon>
        <taxon>Pezizomycotina</taxon>
        <taxon>Leotiomycetes</taxon>
        <taxon>Helotiales</taxon>
        <taxon>Sclerotiniaceae</taxon>
        <taxon>Botrytis</taxon>
    </lineage>
</organism>
<dbReference type="Proteomes" id="UP000308671">
    <property type="component" value="Unassembled WGS sequence"/>
</dbReference>
<gene>
    <name evidence="2" type="ORF">BGAL_0046g00470</name>
</gene>
<dbReference type="EMBL" id="PQXL01000046">
    <property type="protein sequence ID" value="THV53641.1"/>
    <property type="molecule type" value="Genomic_DNA"/>
</dbReference>
<feature type="compositionally biased region" description="Polar residues" evidence="1">
    <location>
        <begin position="945"/>
        <end position="954"/>
    </location>
</feature>
<accession>A0A4S8R8R9</accession>
<sequence length="963" mass="106438">MTTFARLAEDCRQYRETHLEDLIQNITRGLQPHFDKQKEYFDKVSSKNNEAIEALRLSIKTQSTELANLKEDFQRGWNQTQTTLNETNDSIKIQYNSYIKSQNQHVSRIREMTKINAGLISAVSILDESVQDIAVTLESGLGSLERIRKTLGKQSRSILAHAIVADRQASAMRSQTKTLQSHAATIQEVVTSSEATTTAIYVTHSTLKSLCSSIESQNTSIKNITTLSQAASTAIQANDSSLKILHSSLESQKDSIQAQNDHLKYYNEILDKSNSTLSTHTRFFNRMANCLNTHTETAKTSATTLSNHTSSLNNIAGILKEHTQSINTSTTTLSNHKSSLNNIAGILKEHTQSIETSTATLSNHASSLNNMVETLSGHTKSIEISTTTLNTHTTTLGNTRDVLNLHTSSLNKITKSFNEYTESTKTSAAILSNHTISPNKMEETLNGHTKSIEISTTSLNTHTTTLRKTGDALNLHTDAVHKQSQEINGYITAANGHTAIIRQSATSINQIFQHITSVQTSICTQLSWFQVSIMEDLDQTTVTLSNLVDKSEARLMFLLGHVDTSISQQIRKASESFGHVASSLKTSTANLSSRVEQNVCALIRNEMITLSAIVSKEVNDAIDTILINMVNQGNGLSSSFNEILGLKAVIEKVPITVDQNLRSKLNQLKYVLFTRMVKMGKTYQDGLGETMHFLQLGFNLIHDTLQDSQNTIAKNTEAITSLSKNIGNKIDGLPTIQDITHHATETQKTFKLAIPKIRSDLIDAEPTLVRRDNIVRAIEATRDANYEVILETRDEIIRVMKAGMFLHSSQVKSWLQSIWDGLDATINDLEFGEAGTRTIYDTIKKHSIFDDVKLSSSSSSANPETESVHGTDTNNVTSQQPRKSPSLPPIPIAQTHPLNLYPQQPPPHNGVVSISIDMPTEPNKSIQEVNNPMNNNFEEADSDLSVPNNQSYSSKGKGREKQD</sequence>
<feature type="compositionally biased region" description="Polar residues" evidence="1">
    <location>
        <begin position="922"/>
        <end position="937"/>
    </location>
</feature>
<evidence type="ECO:0000313" key="2">
    <source>
        <dbReference type="EMBL" id="THV53641.1"/>
    </source>
</evidence>